<reference evidence="3 4" key="1">
    <citation type="submission" date="2024-10" db="EMBL/GenBank/DDBJ databases">
        <title>Updated reference genomes for cyclostephanoid diatoms.</title>
        <authorList>
            <person name="Roberts W.R."/>
            <person name="Alverson A.J."/>
        </authorList>
    </citation>
    <scope>NUCLEOTIDE SEQUENCE [LARGE SCALE GENOMIC DNA]</scope>
    <source>
        <strain evidence="3 4">AJA232-27</strain>
    </source>
</reference>
<protein>
    <recommendedName>
        <fullName evidence="2">SAYSvFN domain-containing protein</fullName>
    </recommendedName>
</protein>
<keyword evidence="4" id="KW-1185">Reference proteome</keyword>
<dbReference type="InterPro" id="IPR039159">
    <property type="entry name" value="SAYSD1"/>
</dbReference>
<proteinExistence type="predicted"/>
<name>A0ABD3M8J6_9STRA</name>
<feature type="region of interest" description="Disordered" evidence="1">
    <location>
        <begin position="307"/>
        <end position="382"/>
    </location>
</feature>
<comment type="caution">
    <text evidence="3">The sequence shown here is derived from an EMBL/GenBank/DDBJ whole genome shotgun (WGS) entry which is preliminary data.</text>
</comment>
<gene>
    <name evidence="3" type="ORF">ACHAWU_003055</name>
</gene>
<dbReference type="PANTHER" id="PTHR13527:SF0">
    <property type="entry name" value="SAYSVFN DOMAIN-CONTAINING PROTEIN 1"/>
    <property type="match status" value="1"/>
</dbReference>
<accession>A0ABD3M8J6</accession>
<evidence type="ECO:0000259" key="2">
    <source>
        <dbReference type="Pfam" id="PF10260"/>
    </source>
</evidence>
<evidence type="ECO:0000313" key="4">
    <source>
        <dbReference type="Proteomes" id="UP001530293"/>
    </source>
</evidence>
<evidence type="ECO:0000256" key="1">
    <source>
        <dbReference type="SAM" id="MobiDB-lite"/>
    </source>
</evidence>
<evidence type="ECO:0000313" key="3">
    <source>
        <dbReference type="EMBL" id="KAL3758984.1"/>
    </source>
</evidence>
<dbReference type="Pfam" id="PF10260">
    <property type="entry name" value="SAYSvFN"/>
    <property type="match status" value="1"/>
</dbReference>
<sequence length="424" mass="46972">MPPPAPAFLPSNRRSQRLDPTRHLQSRELWNQVRFHASASRYASGSDYSHINGNGSNGKSSSSWNSNSNIQWAISLLRAILYEIQPFRIKPTLFQFQLFIQDGGWKSCASSFHSQLKSVVSIVLQTINALHQYLRNIDIHSIQSFVTTHKILLAKSSLALIALRIYYHTLIYLHDLLSAGPLIIILTLFTLLYTIGLGDNTGAGSGIPSAYSVFNRGVRRILGTVDGEELARQFAGGMAAVRVAAAGGGGGRGRGGMNNRDDDEIGGVWMMHHDENERNHHRRVVQEEEEPINVVNERRRQRRLERLQQQQRMGGEEGTAFLQRQEVNDVDGEDDIDDGDENFNHGGGGGGDAAPARTGAGVARKSGKKARRKNNVEMRREIQRQRQAAAAMGFGHGMENDDGGGAAALLLEEMDFDDMRDFDE</sequence>
<organism evidence="3 4">
    <name type="scientific">Discostella pseudostelligera</name>
    <dbReference type="NCBI Taxonomy" id="259834"/>
    <lineage>
        <taxon>Eukaryota</taxon>
        <taxon>Sar</taxon>
        <taxon>Stramenopiles</taxon>
        <taxon>Ochrophyta</taxon>
        <taxon>Bacillariophyta</taxon>
        <taxon>Coscinodiscophyceae</taxon>
        <taxon>Thalassiosirophycidae</taxon>
        <taxon>Stephanodiscales</taxon>
        <taxon>Stephanodiscaceae</taxon>
        <taxon>Discostella</taxon>
    </lineage>
</organism>
<feature type="compositionally biased region" description="Acidic residues" evidence="1">
    <location>
        <begin position="328"/>
        <end position="341"/>
    </location>
</feature>
<feature type="domain" description="SAYSvFN" evidence="2">
    <location>
        <begin position="166"/>
        <end position="233"/>
    </location>
</feature>
<dbReference type="EMBL" id="JALLBG020000215">
    <property type="protein sequence ID" value="KAL3758984.1"/>
    <property type="molecule type" value="Genomic_DNA"/>
</dbReference>
<dbReference type="InterPro" id="IPR019387">
    <property type="entry name" value="SAYSvFN_dom"/>
</dbReference>
<dbReference type="PANTHER" id="PTHR13527">
    <property type="entry name" value="SAYSVFN DOMAIN-CONTAINING PROTEIN 1"/>
    <property type="match status" value="1"/>
</dbReference>
<dbReference type="AlphaFoldDB" id="A0ABD3M8J6"/>
<dbReference type="Proteomes" id="UP001530293">
    <property type="component" value="Unassembled WGS sequence"/>
</dbReference>
<feature type="region of interest" description="Disordered" evidence="1">
    <location>
        <begin position="1"/>
        <end position="21"/>
    </location>
</feature>